<evidence type="ECO:0000313" key="5">
    <source>
        <dbReference type="WBParaSite" id="ECPE_0001528901-mRNA-1"/>
    </source>
</evidence>
<name>A0A183B7R4_9TREM</name>
<accession>A0A183B7R4</accession>
<dbReference type="GO" id="GO:0046983">
    <property type="term" value="F:protein dimerization activity"/>
    <property type="evidence" value="ECO:0007669"/>
    <property type="project" value="InterPro"/>
</dbReference>
<feature type="region of interest" description="Disordered" evidence="1">
    <location>
        <begin position="1"/>
        <end position="23"/>
    </location>
</feature>
<reference evidence="5" key="1">
    <citation type="submission" date="2016-06" db="UniProtKB">
        <authorList>
            <consortium name="WormBaseParasite"/>
        </authorList>
    </citation>
    <scope>IDENTIFICATION</scope>
</reference>
<dbReference type="AlphaFoldDB" id="A0A183B7R4"/>
<dbReference type="EMBL" id="UZAN01059958">
    <property type="protein sequence ID" value="VDP92521.1"/>
    <property type="molecule type" value="Genomic_DNA"/>
</dbReference>
<dbReference type="WBParaSite" id="ECPE_0001528901-mRNA-1">
    <property type="protein sequence ID" value="ECPE_0001528901-mRNA-1"/>
    <property type="gene ID" value="ECPE_0001528901"/>
</dbReference>
<evidence type="ECO:0000313" key="3">
    <source>
        <dbReference type="EMBL" id="VDP92521.1"/>
    </source>
</evidence>
<evidence type="ECO:0000313" key="4">
    <source>
        <dbReference type="Proteomes" id="UP000272942"/>
    </source>
</evidence>
<feature type="compositionally biased region" description="Basic and acidic residues" evidence="1">
    <location>
        <begin position="7"/>
        <end position="17"/>
    </location>
</feature>
<dbReference type="OrthoDB" id="296386at2759"/>
<organism evidence="5">
    <name type="scientific">Echinostoma caproni</name>
    <dbReference type="NCBI Taxonomy" id="27848"/>
    <lineage>
        <taxon>Eukaryota</taxon>
        <taxon>Metazoa</taxon>
        <taxon>Spiralia</taxon>
        <taxon>Lophotrochozoa</taxon>
        <taxon>Platyhelminthes</taxon>
        <taxon>Trematoda</taxon>
        <taxon>Digenea</taxon>
        <taxon>Plagiorchiida</taxon>
        <taxon>Echinostomata</taxon>
        <taxon>Echinostomatoidea</taxon>
        <taxon>Echinostomatidae</taxon>
        <taxon>Echinostoma</taxon>
    </lineage>
</organism>
<keyword evidence="4" id="KW-1185">Reference proteome</keyword>
<evidence type="ECO:0000259" key="2">
    <source>
        <dbReference type="Pfam" id="PF16178"/>
    </source>
</evidence>
<protein>
    <submittedName>
        <fullName evidence="5">Anoct_dimer domain-containing protein</fullName>
    </submittedName>
</protein>
<dbReference type="Proteomes" id="UP000272942">
    <property type="component" value="Unassembled WGS sequence"/>
</dbReference>
<feature type="domain" description="Anoctamin dimerisation" evidence="2">
    <location>
        <begin position="34"/>
        <end position="77"/>
    </location>
</feature>
<evidence type="ECO:0000256" key="1">
    <source>
        <dbReference type="SAM" id="MobiDB-lite"/>
    </source>
</evidence>
<proteinExistence type="predicted"/>
<reference evidence="3 4" key="2">
    <citation type="submission" date="2018-11" db="EMBL/GenBank/DDBJ databases">
        <authorList>
            <consortium name="Pathogen Informatics"/>
        </authorList>
    </citation>
    <scope>NUCLEOTIDE SEQUENCE [LARGE SCALE GENOMIC DNA]</scope>
    <source>
        <strain evidence="3 4">Egypt</strain>
    </source>
</reference>
<gene>
    <name evidence="3" type="ORF">ECPE_LOCUS15249</name>
</gene>
<dbReference type="Pfam" id="PF16178">
    <property type="entry name" value="Anoct_dimer"/>
    <property type="match status" value="1"/>
</dbReference>
<dbReference type="InterPro" id="IPR032394">
    <property type="entry name" value="Anoct_dimer"/>
</dbReference>
<feature type="region of interest" description="Disordered" evidence="1">
    <location>
        <begin position="105"/>
        <end position="144"/>
    </location>
</feature>
<sequence>MAAWLKEISDEGRESSEPKFPWKSPFTSRNPDLYFRDGKRRIDYVLVYSKSDSKWHHIRQSFLRSLAVNMVEIEVEDCFGKLLGATSTSRPEKAIKKQTALTTAALPPEVVGPTPPKHGTMKHETTQGPPSSMDSYRIEAQSAD</sequence>